<evidence type="ECO:0000313" key="2">
    <source>
        <dbReference type="EMBL" id="SMX90785.1"/>
    </source>
</evidence>
<dbReference type="Proteomes" id="UP000234382">
    <property type="component" value="Unassembled WGS sequence"/>
</dbReference>
<proteinExistence type="predicted"/>
<dbReference type="Gene3D" id="3.40.50.1010">
    <property type="entry name" value="5'-nuclease"/>
    <property type="match status" value="1"/>
</dbReference>
<gene>
    <name evidence="2" type="ORF">BI49514_02337</name>
</gene>
<evidence type="ECO:0000313" key="3">
    <source>
        <dbReference type="Proteomes" id="UP000234382"/>
    </source>
</evidence>
<accession>A0A2H1JTD5</accession>
<protein>
    <submittedName>
        <fullName evidence="2">NYN domain-containing protein</fullName>
    </submittedName>
</protein>
<keyword evidence="3" id="KW-1185">Reference proteome</keyword>
<dbReference type="GO" id="GO:0004540">
    <property type="term" value="F:RNA nuclease activity"/>
    <property type="evidence" value="ECO:0007669"/>
    <property type="project" value="InterPro"/>
</dbReference>
<dbReference type="Pfam" id="PF01936">
    <property type="entry name" value="NYN"/>
    <property type="match status" value="1"/>
</dbReference>
<reference evidence="3" key="1">
    <citation type="submission" date="2017-03" db="EMBL/GenBank/DDBJ databases">
        <authorList>
            <person name="Monnet C."/>
        </authorList>
    </citation>
    <scope>NUCLEOTIDE SEQUENCE [LARGE SCALE GENOMIC DNA]</scope>
    <source>
        <strain evidence="3">ATCC 49514</strain>
    </source>
</reference>
<sequence length="185" mass="21204">MTFYVYVDNSNVWIEGMRISAVRKGLAKSTTDAMNRKITDHDWSYDFGKLYELICPPDQMIGRSSLFGSRPPANDSIWNLARAHGFEVFLFDRNAANKEKQVDVAISTQIMEDSFQHMKDGDRLLLVSGDRDYLPTIESLRNRGFPARVAFWEHATGNELKQAPIDYIPLDPAFDYITRTSEVDE</sequence>
<dbReference type="EMBL" id="FXYX01000017">
    <property type="protein sequence ID" value="SMX90785.1"/>
    <property type="molecule type" value="Genomic_DNA"/>
</dbReference>
<evidence type="ECO:0000259" key="1">
    <source>
        <dbReference type="Pfam" id="PF01936"/>
    </source>
</evidence>
<organism evidence="2 3">
    <name type="scientific">Brevibacterium iodinum ATCC 49514</name>
    <dbReference type="NCBI Taxonomy" id="1255616"/>
    <lineage>
        <taxon>Bacteria</taxon>
        <taxon>Bacillati</taxon>
        <taxon>Actinomycetota</taxon>
        <taxon>Actinomycetes</taxon>
        <taxon>Micrococcales</taxon>
        <taxon>Brevibacteriaceae</taxon>
        <taxon>Brevibacterium</taxon>
    </lineage>
</organism>
<name>A0A2H1JTD5_9MICO</name>
<dbReference type="InterPro" id="IPR021139">
    <property type="entry name" value="NYN"/>
</dbReference>
<dbReference type="AlphaFoldDB" id="A0A2H1JTD5"/>
<feature type="domain" description="NYN" evidence="1">
    <location>
        <begin position="32"/>
        <end position="170"/>
    </location>
</feature>